<dbReference type="Proteomes" id="UP000192678">
    <property type="component" value="Unassembled WGS sequence"/>
</dbReference>
<dbReference type="OrthoDB" id="773389at2"/>
<protein>
    <submittedName>
        <fullName evidence="1">Uncharacterized protein</fullName>
    </submittedName>
</protein>
<sequence length="171" mass="18621">MPQIPPIGDAYIDEIIKAVDSYDPSLNKTQGVKLRELIKLMRDRMEQQIAMSVAKKQSYTLVGDSHISVSPGTYFEQPRTFIVNRNSGSDAVISFEDYSAGTDNGKVYHIKNIGLKPTLIVSSANTPFDGESSVALAQNDSVVIMSATLTGSVNAGPKWVIISNTRFNNPP</sequence>
<reference evidence="1 2" key="1">
    <citation type="submission" date="2017-04" db="EMBL/GenBank/DDBJ databases">
        <authorList>
            <person name="Afonso C.L."/>
            <person name="Miller P.J."/>
            <person name="Scott M.A."/>
            <person name="Spackman E."/>
            <person name="Goraichik I."/>
            <person name="Dimitrov K.M."/>
            <person name="Suarez D.L."/>
            <person name="Swayne D.E."/>
        </authorList>
    </citation>
    <scope>NUCLEOTIDE SEQUENCE [LARGE SCALE GENOMIC DNA]</scope>
    <source>
        <strain evidence="1 2">DSM 19625</strain>
    </source>
</reference>
<dbReference type="STRING" id="475255.SAMN04488101_101238"/>
<name>A0A1W2A1P6_9SPHI</name>
<proteinExistence type="predicted"/>
<dbReference type="EMBL" id="FWYB01000001">
    <property type="protein sequence ID" value="SMC54372.1"/>
    <property type="molecule type" value="Genomic_DNA"/>
</dbReference>
<accession>A0A1W2A1P6</accession>
<dbReference type="RefSeq" id="WP_084286831.1">
    <property type="nucleotide sequence ID" value="NZ_FWYB01000001.1"/>
</dbReference>
<evidence type="ECO:0000313" key="1">
    <source>
        <dbReference type="EMBL" id="SMC54372.1"/>
    </source>
</evidence>
<gene>
    <name evidence="1" type="ORF">SAMN04488101_101238</name>
</gene>
<dbReference type="AlphaFoldDB" id="A0A1W2A1P6"/>
<organism evidence="1 2">
    <name type="scientific">Pedobacter nyackensis</name>
    <dbReference type="NCBI Taxonomy" id="475255"/>
    <lineage>
        <taxon>Bacteria</taxon>
        <taxon>Pseudomonadati</taxon>
        <taxon>Bacteroidota</taxon>
        <taxon>Sphingobacteriia</taxon>
        <taxon>Sphingobacteriales</taxon>
        <taxon>Sphingobacteriaceae</taxon>
        <taxon>Pedobacter</taxon>
    </lineage>
</organism>
<evidence type="ECO:0000313" key="2">
    <source>
        <dbReference type="Proteomes" id="UP000192678"/>
    </source>
</evidence>
<keyword evidence="2" id="KW-1185">Reference proteome</keyword>